<evidence type="ECO:0000313" key="3">
    <source>
        <dbReference type="Proteomes" id="UP000225433"/>
    </source>
</evidence>
<dbReference type="EMBL" id="NJAI01000009">
    <property type="protein sequence ID" value="PHM52380.1"/>
    <property type="molecule type" value="Genomic_DNA"/>
</dbReference>
<gene>
    <name evidence="2" type="ORF">Xhom_04458</name>
</gene>
<dbReference type="AlphaFoldDB" id="A0A1V0M468"/>
<dbReference type="Proteomes" id="UP000225433">
    <property type="component" value="Unassembled WGS sequence"/>
</dbReference>
<dbReference type="RefSeq" id="WP_099139892.1">
    <property type="nucleotide sequence ID" value="NZ_CAWNQJ010000123.1"/>
</dbReference>
<geneLocation type="plasmid" evidence="1">
    <name>unnamed1</name>
</geneLocation>
<organism evidence="1">
    <name type="scientific">Xenorhabdus hominickii</name>
    <dbReference type="NCBI Taxonomy" id="351679"/>
    <lineage>
        <taxon>Bacteria</taxon>
        <taxon>Pseudomonadati</taxon>
        <taxon>Pseudomonadota</taxon>
        <taxon>Gammaproteobacteria</taxon>
        <taxon>Enterobacterales</taxon>
        <taxon>Morganellaceae</taxon>
        <taxon>Xenorhabdus</taxon>
    </lineage>
</organism>
<reference evidence="1" key="1">
    <citation type="journal article" date="2017" name="J. Invertebr. Pathol.">
        <title>Identification and bacterial characteristics of Xenorhabdus hominickii ANU101 from an entomopathogenic nematode, Steinernema monticolum.</title>
        <authorList>
            <person name="Park Y."/>
            <person name="Kang S."/>
            <person name="Sadekuzzaman M."/>
            <person name="Kim H."/>
            <person name="Jung J.K."/>
            <person name="Kim Y."/>
        </authorList>
    </citation>
    <scope>NUCLEOTIDE SEQUENCE</scope>
    <source>
        <strain evidence="1">ANU101</strain>
        <plasmid evidence="1">unnamed1</plasmid>
    </source>
</reference>
<name>A0A1V0M468_XENHO</name>
<protein>
    <submittedName>
        <fullName evidence="2">Phage protein</fullName>
    </submittedName>
</protein>
<dbReference type="EMBL" id="KX517798">
    <property type="protein sequence ID" value="ARD69666.1"/>
    <property type="molecule type" value="Genomic_DNA"/>
</dbReference>
<keyword evidence="1" id="KW-0614">Plasmid</keyword>
<evidence type="ECO:0000313" key="2">
    <source>
        <dbReference type="EMBL" id="PHM52380.1"/>
    </source>
</evidence>
<reference evidence="2 3" key="2">
    <citation type="journal article" date="2017" name="Nat. Microbiol.">
        <title>Natural product diversity associated with the nematode symbionts Photorhabdus and Xenorhabdus.</title>
        <authorList>
            <person name="Tobias N.J."/>
            <person name="Wolff H."/>
            <person name="Djahanschiri B."/>
            <person name="Grundmann F."/>
            <person name="Kronenwerth M."/>
            <person name="Shi Y.M."/>
            <person name="Simonyi S."/>
            <person name="Grun P."/>
            <person name="Shapiro-Ilan D."/>
            <person name="Pidot S.J."/>
            <person name="Stinear T.P."/>
            <person name="Ebersberger I."/>
            <person name="Bode H.B."/>
        </authorList>
    </citation>
    <scope>NUCLEOTIDE SEQUENCE [LARGE SCALE GENOMIC DNA]</scope>
    <source>
        <strain evidence="2 3">DSM 17903</strain>
    </source>
</reference>
<accession>A0A1V0M468</accession>
<proteinExistence type="predicted"/>
<evidence type="ECO:0000313" key="1">
    <source>
        <dbReference type="EMBL" id="ARD69666.1"/>
    </source>
</evidence>
<sequence>MESVKSVRKEQSMPLIIDDADFNRKLRMPGKNAEHTEAFLSNGVKPYDLPEYAIPHGYRLVKSLKKNQFRMITIEENAETVYLVELNFRSDIVIGKSTCTQIKVWRTISAQHQHAVSGFPRLFFKHLLDEYSIVVTDEQQTGDGKRFWESMISWALNVGFSVYASDGSEIDRPLTAIGDLDEFYKTWEEFCWGSDSDIHTHRLVVISKSPL</sequence>